<dbReference type="AlphaFoldDB" id="A0A3B0Z6H2"/>
<organism evidence="1">
    <name type="scientific">hydrothermal vent metagenome</name>
    <dbReference type="NCBI Taxonomy" id="652676"/>
    <lineage>
        <taxon>unclassified sequences</taxon>
        <taxon>metagenomes</taxon>
        <taxon>ecological metagenomes</taxon>
    </lineage>
</organism>
<dbReference type="EMBL" id="UOFO01000048">
    <property type="protein sequence ID" value="VAW84580.1"/>
    <property type="molecule type" value="Genomic_DNA"/>
</dbReference>
<name>A0A3B0Z6H2_9ZZZZ</name>
<reference evidence="1" key="1">
    <citation type="submission" date="2018-06" db="EMBL/GenBank/DDBJ databases">
        <authorList>
            <person name="Zhirakovskaya E."/>
        </authorList>
    </citation>
    <scope>NUCLEOTIDE SEQUENCE</scope>
</reference>
<gene>
    <name evidence="1" type="ORF">MNBD_GAMMA16-527</name>
</gene>
<evidence type="ECO:0000313" key="1">
    <source>
        <dbReference type="EMBL" id="VAW84580.1"/>
    </source>
</evidence>
<evidence type="ECO:0008006" key="2">
    <source>
        <dbReference type="Google" id="ProtNLM"/>
    </source>
</evidence>
<sequence>MGPRCGTSFVMQQCVKAGLRVNGIAFVNEVLTPKAGNQGGYYEMYGEPKADQIQKVWPVQLKQIDPKNITALLVLDRRDKKALFASMQRQAQRENMNYPVEQAYEEISKTLRGYLEKTDVNFKLVYTEDLNDRIDEILAYLAPGKVETPSTPSEAGDNYTHSV</sequence>
<protein>
    <recommendedName>
        <fullName evidence="2">NadR/Ttd14 AAA domain-containing protein</fullName>
    </recommendedName>
</protein>
<accession>A0A3B0Z6H2</accession>
<proteinExistence type="predicted"/>